<evidence type="ECO:0000313" key="5">
    <source>
        <dbReference type="Proteomes" id="UP000012118"/>
    </source>
</evidence>
<dbReference type="Pfam" id="PF04536">
    <property type="entry name" value="TPM_phosphatase"/>
    <property type="match status" value="1"/>
</dbReference>
<keyword evidence="5" id="KW-1185">Reference proteome</keyword>
<name>M6QQL7_9LEPT</name>
<dbReference type="AlphaFoldDB" id="M6QQL7"/>
<reference evidence="4 5" key="1">
    <citation type="submission" date="2013-01" db="EMBL/GenBank/DDBJ databases">
        <authorList>
            <person name="Harkins D.M."/>
            <person name="Durkin A.S."/>
            <person name="Brinkac L.M."/>
            <person name="Haft D.H."/>
            <person name="Selengut J.D."/>
            <person name="Sanka R."/>
            <person name="DePew J."/>
            <person name="Purushe J."/>
            <person name="Chanthongthip A."/>
            <person name="Lattana O."/>
            <person name="Phetsouvanh R."/>
            <person name="Newton P.N."/>
            <person name="Vinetz J.M."/>
            <person name="Sutton G.G."/>
            <person name="Nierman W.C."/>
            <person name="Fouts D.E."/>
        </authorList>
    </citation>
    <scope>NUCLEOTIDE SEQUENCE [LARGE SCALE GENOMIC DNA]</scope>
    <source>
        <strain evidence="4 5">UI 13098</strain>
    </source>
</reference>
<feature type="transmembrane region" description="Helical" evidence="2">
    <location>
        <begin position="12"/>
        <end position="31"/>
    </location>
</feature>
<protein>
    <submittedName>
        <fullName evidence="4">PF04536 family protein</fullName>
    </submittedName>
</protein>
<evidence type="ECO:0000256" key="1">
    <source>
        <dbReference type="SAM" id="MobiDB-lite"/>
    </source>
</evidence>
<evidence type="ECO:0000313" key="4">
    <source>
        <dbReference type="EMBL" id="EMN91127.1"/>
    </source>
</evidence>
<evidence type="ECO:0000259" key="3">
    <source>
        <dbReference type="Pfam" id="PF04536"/>
    </source>
</evidence>
<keyword evidence="2" id="KW-0472">Membrane</keyword>
<feature type="compositionally biased region" description="Low complexity" evidence="1">
    <location>
        <begin position="320"/>
        <end position="348"/>
    </location>
</feature>
<dbReference type="PANTHER" id="PTHR30373">
    <property type="entry name" value="UPF0603 PROTEIN YGCG"/>
    <property type="match status" value="1"/>
</dbReference>
<dbReference type="InterPro" id="IPR007621">
    <property type="entry name" value="TPM_dom"/>
</dbReference>
<accession>M6QQL7</accession>
<keyword evidence="2" id="KW-0812">Transmembrane</keyword>
<evidence type="ECO:0000256" key="2">
    <source>
        <dbReference type="SAM" id="Phobius"/>
    </source>
</evidence>
<feature type="domain" description="TPM" evidence="3">
    <location>
        <begin position="59"/>
        <end position="181"/>
    </location>
</feature>
<sequence length="363" mass="39931">MNLLKTLMIRSVTMKIFFFVCLFLCTAGIHLKTGNPHSIFIIEVWKAEDPIIPPLRTQITDTTSTLTNAQKSSLTDTLIAFEKRKGSQIAVLIVGSTGDWAIEEYAVKVFETWKLGRKGIDDGILIVVAMQDHKTRIEVGYGLEGTIPDAIAKRIIEEFMIPRFREGNYFQGISDGIDKLILKIDGEELSKTGASASLSDINVDSPITEEDLRTVEQKDDSDKDILDKYIVFLAGLFFAIFAISIIIAVFIGFGIFGITGLTGLVFFMVILSESTILGIGFLILWILFFSMLAYYLREKIMRPRSFWDYILFGRPHTRNSSSSRNGGISLDSSSSWSSSSSSSGNSWSGDGGSSGGGGASGSW</sequence>
<dbReference type="Proteomes" id="UP000012118">
    <property type="component" value="Unassembled WGS sequence"/>
</dbReference>
<organism evidence="4 5">
    <name type="scientific">Leptospira weilii str. UI 13098</name>
    <dbReference type="NCBI Taxonomy" id="1088542"/>
    <lineage>
        <taxon>Bacteria</taxon>
        <taxon>Pseudomonadati</taxon>
        <taxon>Spirochaetota</taxon>
        <taxon>Spirochaetia</taxon>
        <taxon>Leptospirales</taxon>
        <taxon>Leptospiraceae</taxon>
        <taxon>Leptospira</taxon>
    </lineage>
</organism>
<dbReference type="EMBL" id="AHNU02000035">
    <property type="protein sequence ID" value="EMN91127.1"/>
    <property type="molecule type" value="Genomic_DNA"/>
</dbReference>
<dbReference type="RefSeq" id="WP_004502869.1">
    <property type="nucleotide sequence ID" value="NZ_AHNU02000035.1"/>
</dbReference>
<feature type="transmembrane region" description="Helical" evidence="2">
    <location>
        <begin position="229"/>
        <end position="256"/>
    </location>
</feature>
<feature type="region of interest" description="Disordered" evidence="1">
    <location>
        <begin position="317"/>
        <end position="363"/>
    </location>
</feature>
<dbReference type="PANTHER" id="PTHR30373:SF2">
    <property type="entry name" value="UPF0603 PROTEIN YGCG"/>
    <property type="match status" value="1"/>
</dbReference>
<feature type="transmembrane region" description="Helical" evidence="2">
    <location>
        <begin position="276"/>
        <end position="296"/>
    </location>
</feature>
<comment type="caution">
    <text evidence="4">The sequence shown here is derived from an EMBL/GenBank/DDBJ whole genome shotgun (WGS) entry which is preliminary data.</text>
</comment>
<gene>
    <name evidence="4" type="ORF">LEP1GSC108_1025</name>
</gene>
<feature type="compositionally biased region" description="Gly residues" evidence="1">
    <location>
        <begin position="349"/>
        <end position="363"/>
    </location>
</feature>
<keyword evidence="2" id="KW-1133">Transmembrane helix</keyword>
<proteinExistence type="predicted"/>
<dbReference type="Gene3D" id="3.10.310.50">
    <property type="match status" value="1"/>
</dbReference>